<evidence type="ECO:0000313" key="1">
    <source>
        <dbReference type="EMBL" id="BAP56953.1"/>
    </source>
</evidence>
<reference evidence="1 2" key="1">
    <citation type="journal article" date="2014" name="ISME J.">
        <title>Ecophysiology of Thioploca ingrica as revealed by the complete genome sequence supplemented with proteomic evidence.</title>
        <authorList>
            <person name="Kojima H."/>
            <person name="Ogura Y."/>
            <person name="Yamamoto N."/>
            <person name="Togashi T."/>
            <person name="Mori H."/>
            <person name="Watanabe T."/>
            <person name="Nemoto F."/>
            <person name="Kurokawa K."/>
            <person name="Hayashi T."/>
            <person name="Fukui M."/>
        </authorList>
    </citation>
    <scope>NUCLEOTIDE SEQUENCE [LARGE SCALE GENOMIC DNA]</scope>
</reference>
<name>A0A090AFP2_9GAMM</name>
<dbReference type="InterPro" id="IPR024096">
    <property type="entry name" value="NO_sig/Golgi_transp_ligand-bd"/>
</dbReference>
<dbReference type="SUPFAM" id="SSF111126">
    <property type="entry name" value="Ligand-binding domain in the NO signalling and Golgi transport"/>
    <property type="match status" value="1"/>
</dbReference>
<dbReference type="OrthoDB" id="564653at2"/>
<dbReference type="AlphaFoldDB" id="A0A090AFP2"/>
<gene>
    <name evidence="1" type="ORF">THII_2656</name>
</gene>
<dbReference type="HOGENOM" id="CLU_652007_0_0_6"/>
<dbReference type="STRING" id="40754.THII_2656"/>
<organism evidence="1 2">
    <name type="scientific">Thioploca ingrica</name>
    <dbReference type="NCBI Taxonomy" id="40754"/>
    <lineage>
        <taxon>Bacteria</taxon>
        <taxon>Pseudomonadati</taxon>
        <taxon>Pseudomonadota</taxon>
        <taxon>Gammaproteobacteria</taxon>
        <taxon>Thiotrichales</taxon>
        <taxon>Thiotrichaceae</taxon>
        <taxon>Thioploca</taxon>
    </lineage>
</organism>
<protein>
    <submittedName>
        <fullName evidence="1">Uncharacterized protein</fullName>
    </submittedName>
</protein>
<dbReference type="EMBL" id="AP014633">
    <property type="protein sequence ID" value="BAP56953.1"/>
    <property type="molecule type" value="Genomic_DNA"/>
</dbReference>
<dbReference type="KEGG" id="tig:THII_2656"/>
<evidence type="ECO:0000313" key="2">
    <source>
        <dbReference type="Proteomes" id="UP000031623"/>
    </source>
</evidence>
<proteinExistence type="predicted"/>
<dbReference type="Proteomes" id="UP000031623">
    <property type="component" value="Chromosome"/>
</dbReference>
<keyword evidence="2" id="KW-1185">Reference proteome</keyword>
<accession>A0A090AFP2</accession>
<sequence length="406" mass="46392">MSAAEPQYTPLQQRTIGGHNLIGGLSRVYHCNFYNSYLQMTVLLTQGMGEHQPERLLTDSITVLVQLLKQRGYTVADLLQEFAYCGFGLLQSIDDKTWITPRSHYSEAICIHGKPSKSCYFTTGYLQGLMDKMVVETECKMLGASMDQFVVQDKALQLENYLQRDFELRLDIPKRFAFTGCQQFNTSVDEDQIITQLQTLPLYGKNAPEGNGLIEAFGAVLTNHFADYYNRISYETYSALRQIGIPEEDSKEMFIQAGHICAFNTFGRIMSSPEWYQLIAPMCSSREDWLHAMVAVINVLGWGIYRIEKIVAEKEFIVRVYNSYEGIGYRRIYPPAADRNISFLAMGATLGLIHLLWKVDIRDKPSLTQEFYVQQFNNPNNSYSVEQTHAIAAGDDYDRLVISKFY</sequence>